<reference evidence="3" key="2">
    <citation type="journal article" date="2009" name="Genome Res.">
        <title>Comparative genomic analyses of the human fungal pathogens Coccidioides and their relatives.</title>
        <authorList>
            <person name="Sharpton T.J."/>
            <person name="Stajich J.E."/>
            <person name="Rounsley S.D."/>
            <person name="Gardner M.J."/>
            <person name="Wortman J.R."/>
            <person name="Jordar V.S."/>
            <person name="Maiti R."/>
            <person name="Kodira C.D."/>
            <person name="Neafsey D.E."/>
            <person name="Zeng Q."/>
            <person name="Hung C.-Y."/>
            <person name="McMahan C."/>
            <person name="Muszewska A."/>
            <person name="Grynberg M."/>
            <person name="Mandel M.A."/>
            <person name="Kellner E.M."/>
            <person name="Barker B.M."/>
            <person name="Galgiani J.N."/>
            <person name="Orbach M.J."/>
            <person name="Kirkland T.N."/>
            <person name="Cole G.T."/>
            <person name="Henn M.R."/>
            <person name="Birren B.W."/>
            <person name="Taylor J.W."/>
        </authorList>
    </citation>
    <scope>NUCLEOTIDE SEQUENCE [LARGE SCALE GENOMIC DNA]</scope>
    <source>
        <strain evidence="3">RMSCC 3488</strain>
    </source>
</reference>
<dbReference type="Proteomes" id="UP000054567">
    <property type="component" value="Unassembled WGS sequence"/>
</dbReference>
<sequence length="113" mass="12446">MRSVFRALTAISSYARIDLAGILRTADIALSLHPQEWEAWRTHDDPNRVLDMEHGLILSLWAPDKNRSGSGGVQQGRVVGRNRGQRRPEAPPHCVSSPFQSESALRGMSSSIG</sequence>
<evidence type="ECO:0000256" key="1">
    <source>
        <dbReference type="SAM" id="MobiDB-lite"/>
    </source>
</evidence>
<reference evidence="2 3" key="1">
    <citation type="submission" date="2007-06" db="EMBL/GenBank/DDBJ databases">
        <title>The Genome Sequence of Coccidioides posadasii RMSCC_3488.</title>
        <authorList>
            <consortium name="Coccidioides Genome Resources Consortium"/>
            <consortium name="The Broad Institute Genome Sequencing Platform"/>
            <person name="Henn M.R."/>
            <person name="Sykes S."/>
            <person name="Young S."/>
            <person name="Jaffe D."/>
            <person name="Berlin A."/>
            <person name="Alvarez P."/>
            <person name="Butler J."/>
            <person name="Gnerre S."/>
            <person name="Grabherr M."/>
            <person name="Mauceli E."/>
            <person name="Brockman W."/>
            <person name="Kodira C."/>
            <person name="Alvarado L."/>
            <person name="Zeng Q."/>
            <person name="Crawford M."/>
            <person name="Antoine C."/>
            <person name="Devon K."/>
            <person name="Galgiani J."/>
            <person name="Orsborn K."/>
            <person name="Lewis M.L."/>
            <person name="Nusbaum C."/>
            <person name="Galagan J."/>
            <person name="Birren B."/>
        </authorList>
    </citation>
    <scope>NUCLEOTIDE SEQUENCE [LARGE SCALE GENOMIC DNA]</scope>
    <source>
        <strain evidence="2 3">RMSCC 3488</strain>
    </source>
</reference>
<evidence type="ECO:0000313" key="3">
    <source>
        <dbReference type="Proteomes" id="UP000054567"/>
    </source>
</evidence>
<protein>
    <submittedName>
        <fullName evidence="2">Uncharacterized protein</fullName>
    </submittedName>
</protein>
<dbReference type="AlphaFoldDB" id="A0A0J6I2M7"/>
<name>A0A0J6I2M7_COCPO</name>
<feature type="region of interest" description="Disordered" evidence="1">
    <location>
        <begin position="65"/>
        <end position="113"/>
    </location>
</feature>
<dbReference type="VEuPathDB" id="FungiDB:CPAG_01932"/>
<evidence type="ECO:0000313" key="2">
    <source>
        <dbReference type="EMBL" id="KMM65587.1"/>
    </source>
</evidence>
<dbReference type="EMBL" id="DS268109">
    <property type="protein sequence ID" value="KMM65587.1"/>
    <property type="molecule type" value="Genomic_DNA"/>
</dbReference>
<proteinExistence type="predicted"/>
<reference evidence="3" key="3">
    <citation type="journal article" date="2010" name="Genome Res.">
        <title>Population genomic sequencing of Coccidioides fungi reveals recent hybridization and transposon control.</title>
        <authorList>
            <person name="Neafsey D.E."/>
            <person name="Barker B.M."/>
            <person name="Sharpton T.J."/>
            <person name="Stajich J.E."/>
            <person name="Park D.J."/>
            <person name="Whiston E."/>
            <person name="Hung C.-Y."/>
            <person name="McMahan C."/>
            <person name="White J."/>
            <person name="Sykes S."/>
            <person name="Heiman D."/>
            <person name="Young S."/>
            <person name="Zeng Q."/>
            <person name="Abouelleil A."/>
            <person name="Aftuck L."/>
            <person name="Bessette D."/>
            <person name="Brown A."/>
            <person name="FitzGerald M."/>
            <person name="Lui A."/>
            <person name="Macdonald J.P."/>
            <person name="Priest M."/>
            <person name="Orbach M.J."/>
            <person name="Galgiani J.N."/>
            <person name="Kirkland T.N."/>
            <person name="Cole G.T."/>
            <person name="Birren B.W."/>
            <person name="Henn M.R."/>
            <person name="Taylor J.W."/>
            <person name="Rounsley S.D."/>
        </authorList>
    </citation>
    <scope>NUCLEOTIDE SEQUENCE [LARGE SCALE GENOMIC DNA]</scope>
    <source>
        <strain evidence="3">RMSCC 3488</strain>
    </source>
</reference>
<organism evidence="2 3">
    <name type="scientific">Coccidioides posadasii RMSCC 3488</name>
    <dbReference type="NCBI Taxonomy" id="454284"/>
    <lineage>
        <taxon>Eukaryota</taxon>
        <taxon>Fungi</taxon>
        <taxon>Dikarya</taxon>
        <taxon>Ascomycota</taxon>
        <taxon>Pezizomycotina</taxon>
        <taxon>Eurotiomycetes</taxon>
        <taxon>Eurotiomycetidae</taxon>
        <taxon>Onygenales</taxon>
        <taxon>Onygenaceae</taxon>
        <taxon>Coccidioides</taxon>
    </lineage>
</organism>
<accession>A0A0J6I2M7</accession>
<gene>
    <name evidence="2" type="ORF">CPAG_01932</name>
</gene>
<feature type="compositionally biased region" description="Polar residues" evidence="1">
    <location>
        <begin position="97"/>
        <end position="113"/>
    </location>
</feature>